<feature type="chain" id="PRO_5046628141" evidence="1">
    <location>
        <begin position="22"/>
        <end position="353"/>
    </location>
</feature>
<dbReference type="Proteomes" id="UP001235269">
    <property type="component" value="Unassembled WGS sequence"/>
</dbReference>
<dbReference type="SUPFAM" id="SSF159245">
    <property type="entry name" value="AttH-like"/>
    <property type="match status" value="1"/>
</dbReference>
<accession>A0ABU0IE21</accession>
<evidence type="ECO:0000313" key="3">
    <source>
        <dbReference type="EMBL" id="MDQ0456494.1"/>
    </source>
</evidence>
<gene>
    <name evidence="3" type="ORF">QO005_002835</name>
</gene>
<dbReference type="GO" id="GO:0016787">
    <property type="term" value="F:hydrolase activity"/>
    <property type="evidence" value="ECO:0007669"/>
    <property type="project" value="UniProtKB-KW"/>
</dbReference>
<feature type="signal peptide" evidence="1">
    <location>
        <begin position="1"/>
        <end position="21"/>
    </location>
</feature>
<keyword evidence="4" id="KW-1185">Reference proteome</keyword>
<evidence type="ECO:0000259" key="2">
    <source>
        <dbReference type="Pfam" id="PF07143"/>
    </source>
</evidence>
<organism evidence="3 4">
    <name type="scientific">Rhizobium paknamense</name>
    <dbReference type="NCBI Taxonomy" id="1206817"/>
    <lineage>
        <taxon>Bacteria</taxon>
        <taxon>Pseudomonadati</taxon>
        <taxon>Pseudomonadota</taxon>
        <taxon>Alphaproteobacteria</taxon>
        <taxon>Hyphomicrobiales</taxon>
        <taxon>Rhizobiaceae</taxon>
        <taxon>Rhizobium/Agrobacterium group</taxon>
        <taxon>Rhizobium</taxon>
    </lineage>
</organism>
<feature type="domain" description="AttH" evidence="2">
    <location>
        <begin position="58"/>
        <end position="229"/>
    </location>
</feature>
<comment type="caution">
    <text evidence="3">The sequence shown here is derived from an EMBL/GenBank/DDBJ whole genome shotgun (WGS) entry which is preliminary data.</text>
</comment>
<keyword evidence="1" id="KW-0732">Signal</keyword>
<proteinExistence type="predicted"/>
<dbReference type="Pfam" id="PF07143">
    <property type="entry name" value="CrtC"/>
    <property type="match status" value="1"/>
</dbReference>
<dbReference type="Pfam" id="PF17186">
    <property type="entry name" value="Lipocalin_9"/>
    <property type="match status" value="1"/>
</dbReference>
<evidence type="ECO:0000256" key="1">
    <source>
        <dbReference type="SAM" id="SignalP"/>
    </source>
</evidence>
<reference evidence="3 4" key="1">
    <citation type="submission" date="2023-07" db="EMBL/GenBank/DDBJ databases">
        <title>Genomic Encyclopedia of Type Strains, Phase IV (KMG-IV): sequencing the most valuable type-strain genomes for metagenomic binning, comparative biology and taxonomic classification.</title>
        <authorList>
            <person name="Goeker M."/>
        </authorList>
    </citation>
    <scope>NUCLEOTIDE SEQUENCE [LARGE SCALE GENOMIC DNA]</scope>
    <source>
        <strain evidence="3 4">DSM 100301</strain>
    </source>
</reference>
<dbReference type="PANTHER" id="PTHR38591:SF1">
    <property type="entry name" value="BLL1000 PROTEIN"/>
    <property type="match status" value="1"/>
</dbReference>
<name>A0ABU0IE21_9HYPH</name>
<dbReference type="InterPro" id="IPR010791">
    <property type="entry name" value="AttH_dom"/>
</dbReference>
<protein>
    <submittedName>
        <fullName evidence="3">Secreted hydrolase</fullName>
    </submittedName>
</protein>
<evidence type="ECO:0000313" key="4">
    <source>
        <dbReference type="Proteomes" id="UP001235269"/>
    </source>
</evidence>
<dbReference type="Gene3D" id="2.40.370.10">
    <property type="entry name" value="AttH-like domain"/>
    <property type="match status" value="2"/>
</dbReference>
<keyword evidence="3" id="KW-0378">Hydrolase</keyword>
<dbReference type="EMBL" id="JAUSWH010000008">
    <property type="protein sequence ID" value="MDQ0456494.1"/>
    <property type="molecule type" value="Genomic_DNA"/>
</dbReference>
<dbReference type="InterPro" id="IPR023374">
    <property type="entry name" value="AttH-like_dom_sf"/>
</dbReference>
<dbReference type="PANTHER" id="PTHR38591">
    <property type="entry name" value="HYDROLASE"/>
    <property type="match status" value="1"/>
</dbReference>
<sequence>MRDKPLLLLMLAWLLMPVAVAAQGFAGLGTTAEGFSVPKPGHALSFPADHGPHPDFRVEWWYVTANLQDQQGNSYGVQWTLFRSALKPGEAAGWQSPQIWMGHAALTTPSHHFVAERFARGGIGQAGAIATPFAAWIDNWRFAETPSGEGSLIDMRLTAGGADFSYDLGLLAKGPLVLQGDHGYSVKSASGQASYYYSQPFFEVQGTLSVAGRSVAVTGKAWLDREWSSQPLSADQTGWDWFSLHLNDGAKLMAFRLRDGGDGFISGTWIEPDGKTRALSRDALRLTPLEEAEVAGRRIPVKWRVEFPEKGINLVTEPLNPQSWMSTRFPYWEGPIRLSGSHGGVGYLEMTGY</sequence>